<dbReference type="Gene3D" id="2.140.10.30">
    <property type="entry name" value="Dipeptidylpeptidase IV, N-terminal domain"/>
    <property type="match status" value="1"/>
</dbReference>
<feature type="region of interest" description="Disordered" evidence="1">
    <location>
        <begin position="158"/>
        <end position="192"/>
    </location>
</feature>
<feature type="region of interest" description="Disordered" evidence="1">
    <location>
        <begin position="280"/>
        <end position="306"/>
    </location>
</feature>
<dbReference type="Pfam" id="PF00326">
    <property type="entry name" value="Peptidase_S9"/>
    <property type="match status" value="1"/>
</dbReference>
<proteinExistence type="predicted"/>
<dbReference type="GO" id="GO:0008239">
    <property type="term" value="F:dipeptidyl-peptidase activity"/>
    <property type="evidence" value="ECO:0007669"/>
    <property type="project" value="TreeGrafter"/>
</dbReference>
<evidence type="ECO:0008006" key="5">
    <source>
        <dbReference type="Google" id="ProtNLM"/>
    </source>
</evidence>
<feature type="domain" description="Peptidase S9 prolyl oligopeptidase catalytic" evidence="2">
    <location>
        <begin position="654"/>
        <end position="858"/>
    </location>
</feature>
<reference evidence="4" key="1">
    <citation type="submission" date="2018-05" db="EMBL/GenBank/DDBJ databases">
        <authorList>
            <person name="Lanie J.A."/>
            <person name="Ng W.-L."/>
            <person name="Kazmierczak K.M."/>
            <person name="Andrzejewski T.M."/>
            <person name="Davidsen T.M."/>
            <person name="Wayne K.J."/>
            <person name="Tettelin H."/>
            <person name="Glass J.I."/>
            <person name="Rusch D."/>
            <person name="Podicherti R."/>
            <person name="Tsui H.-C.T."/>
            <person name="Winkler M.E."/>
        </authorList>
    </citation>
    <scope>NUCLEOTIDE SEQUENCE</scope>
</reference>
<evidence type="ECO:0000256" key="1">
    <source>
        <dbReference type="SAM" id="MobiDB-lite"/>
    </source>
</evidence>
<dbReference type="AlphaFoldDB" id="A0A381PJS1"/>
<dbReference type="SUPFAM" id="SSF53474">
    <property type="entry name" value="alpha/beta-Hydrolases"/>
    <property type="match status" value="1"/>
</dbReference>
<dbReference type="PANTHER" id="PTHR11731">
    <property type="entry name" value="PROTEASE FAMILY S9B,C DIPEPTIDYL-PEPTIDASE IV-RELATED"/>
    <property type="match status" value="1"/>
</dbReference>
<dbReference type="InterPro" id="IPR001375">
    <property type="entry name" value="Peptidase_S9_cat"/>
</dbReference>
<protein>
    <recommendedName>
        <fullName evidence="5">Peptidase S9 prolyl oligopeptidase catalytic domain-containing protein</fullName>
    </recommendedName>
</protein>
<name>A0A381PJS1_9ZZZZ</name>
<dbReference type="SUPFAM" id="SSF82171">
    <property type="entry name" value="DPP6 N-terminal domain-like"/>
    <property type="match status" value="1"/>
</dbReference>
<dbReference type="GO" id="GO:0006508">
    <property type="term" value="P:proteolysis"/>
    <property type="evidence" value="ECO:0007669"/>
    <property type="project" value="InterPro"/>
</dbReference>
<dbReference type="InterPro" id="IPR002469">
    <property type="entry name" value="Peptidase_S9B_N"/>
</dbReference>
<gene>
    <name evidence="4" type="ORF">METZ01_LOCUS19183</name>
</gene>
<feature type="domain" description="Dipeptidylpeptidase IV N-terminal" evidence="3">
    <location>
        <begin position="305"/>
        <end position="570"/>
    </location>
</feature>
<feature type="region of interest" description="Disordered" evidence="1">
    <location>
        <begin position="870"/>
        <end position="896"/>
    </location>
</feature>
<sequence length="896" mass="101018">VNRIPRTLFFSVVALMTLALVGNPMAGTAMAAPQQEQQQAVAAVSAKPEGSDPVWGEANWQLANRFASYKMSDLSYSTSVSPVWIEGTDDNFWYSYETSAGREFILVDPAAGTKAPIFDNDRVAAELTRITRDPYDGQHLPITSIRFMDPDTIQFDVTSSQDEEKEEEEETEGDQQDDTEDEGRGGRAEKKVHHFEYTVSTRTLRELDTWEEPDSHPGWANVSPDEQWVVFGRHFNLYMMSYEDYEKIVDARRGKSGQEAEDAENEVEVTEIQLTDDGVEHYGYVGGGRGQTDNDREENKDDRMRPGITWAHDSSRFAMLRSDRREVGDLWVVHVIGNDRPELESYKYDLPGEENVSQRELVLFDMASREMSKIEDANIWQDQTMSIYSAREFTYRSGPSTGGPSISKWLSANPDELYFRRKSRDQHRIDVVRYNPTTGESTVVIEERLNTYVEDQQPELLENGDLIWWSERDGWAHLYRFAPDGTEVARLTEGPWAVRRLLGVDEETGEAFFTGNAREAGEDPYFNHLYRVGINGTGLRLLNPGNFDHSVTAGEGLRYFVDNFSRVDTTPNAVVIDRDGETLFDLEDADLSKLFEAGYKYPEAFGVKSADGVTDIYGVIYKPFDFDPSKKYPIVAYVYPGPQTESVAKRFSTSASEVALAQLGMIVITIGNRGGNPARSKWYHNYGYGDLRDYGLADKKAGIEQLADRHAWIDINRVGIYGHSGGGFMSTAAMLVYPDFFKVAVSSSGNHNNDVYNLNWSEKHDGVKEIVDDEGNVTFEYDIETNSDLAANLKGHLLLTTGDVDNNVHHAGTFRMAEALIRANKRFDFFIFPGARHGYGSMGNYWFWLRAEYFAQHLLGAERPAADVTELNNEQPQAGGRGVTRRTGGSRDSGRR</sequence>
<dbReference type="GO" id="GO:0008236">
    <property type="term" value="F:serine-type peptidase activity"/>
    <property type="evidence" value="ECO:0007669"/>
    <property type="project" value="InterPro"/>
</dbReference>
<organism evidence="4">
    <name type="scientific">marine metagenome</name>
    <dbReference type="NCBI Taxonomy" id="408172"/>
    <lineage>
        <taxon>unclassified sequences</taxon>
        <taxon>metagenomes</taxon>
        <taxon>ecological metagenomes</taxon>
    </lineage>
</organism>
<accession>A0A381PJS1</accession>
<dbReference type="Gene3D" id="3.40.50.1820">
    <property type="entry name" value="alpha/beta hydrolase"/>
    <property type="match status" value="1"/>
</dbReference>
<evidence type="ECO:0000313" key="4">
    <source>
        <dbReference type="EMBL" id="SUZ66329.1"/>
    </source>
</evidence>
<feature type="compositionally biased region" description="Basic and acidic residues" evidence="1">
    <location>
        <begin position="292"/>
        <end position="305"/>
    </location>
</feature>
<evidence type="ECO:0000259" key="3">
    <source>
        <dbReference type="Pfam" id="PF00930"/>
    </source>
</evidence>
<feature type="non-terminal residue" evidence="4">
    <location>
        <position position="1"/>
    </location>
</feature>
<feature type="compositionally biased region" description="Acidic residues" evidence="1">
    <location>
        <begin position="161"/>
        <end position="181"/>
    </location>
</feature>
<dbReference type="PANTHER" id="PTHR11731:SF193">
    <property type="entry name" value="DIPEPTIDYL PEPTIDASE 9"/>
    <property type="match status" value="1"/>
</dbReference>
<dbReference type="InterPro" id="IPR029058">
    <property type="entry name" value="AB_hydrolase_fold"/>
</dbReference>
<evidence type="ECO:0000259" key="2">
    <source>
        <dbReference type="Pfam" id="PF00326"/>
    </source>
</evidence>
<dbReference type="Pfam" id="PF00930">
    <property type="entry name" value="DPPIV_N"/>
    <property type="match status" value="1"/>
</dbReference>
<dbReference type="EMBL" id="UINC01000982">
    <property type="protein sequence ID" value="SUZ66329.1"/>
    <property type="molecule type" value="Genomic_DNA"/>
</dbReference>
<dbReference type="InterPro" id="IPR050278">
    <property type="entry name" value="Serine_Prot_S9B/DPPIV"/>
</dbReference>